<evidence type="ECO:0000313" key="2">
    <source>
        <dbReference type="Proteomes" id="UP000297089"/>
    </source>
</evidence>
<dbReference type="Pfam" id="PF05338">
    <property type="entry name" value="DUF717"/>
    <property type="match status" value="1"/>
</dbReference>
<keyword evidence="2" id="KW-1185">Reference proteome</keyword>
<protein>
    <submittedName>
        <fullName evidence="1">ORF30</fullName>
    </submittedName>
</protein>
<proteinExistence type="predicted"/>
<name>A0A0B5D5E9_9GAMA</name>
<dbReference type="Proteomes" id="UP000297089">
    <property type="component" value="Segment"/>
</dbReference>
<reference evidence="1 2" key="1">
    <citation type="submission" date="2018-02" db="EMBL/GenBank/DDBJ databases">
        <title>Complete genome sequence of MneRV2, the pig-tailed macaque RV2 rhadinovirus, and evolutionary relationship with rhesus macaque RRV and human herpesvirus 8/KSHV.</title>
        <authorList>
            <person name="Rose T.M."/>
            <person name="Bruce A.G."/>
        </authorList>
    </citation>
    <scope>NUCLEOTIDE SEQUENCE [LARGE SCALE GENOMIC DNA]</scope>
    <source>
        <strain evidence="1 2">J97167</strain>
    </source>
</reference>
<sequence length="76" mass="8531">MENNTPKDRISESDFQRCRAFFNRPIRDLISSGADALNHFSLSEADGQRLERVALLLDLVGTECLSYTTIAAKNVK</sequence>
<evidence type="ECO:0000313" key="1">
    <source>
        <dbReference type="EMBL" id="AJE29672.1"/>
    </source>
</evidence>
<accession>A0A0B5D5E9</accession>
<dbReference type="EMBL" id="KP265674">
    <property type="protein sequence ID" value="AJE29672.1"/>
    <property type="molecule type" value="Genomic_DNA"/>
</dbReference>
<gene>
    <name evidence="1" type="primary">ORF30</name>
</gene>
<organism evidence="1 2">
    <name type="scientific">macacine gammaherpesvirus 12</name>
    <dbReference type="NCBI Taxonomy" id="2560571"/>
    <lineage>
        <taxon>Viruses</taxon>
        <taxon>Duplodnaviria</taxon>
        <taxon>Heunggongvirae</taxon>
        <taxon>Peploviricota</taxon>
        <taxon>Herviviricetes</taxon>
        <taxon>Herpesvirales</taxon>
        <taxon>Orthoherpesviridae</taxon>
        <taxon>Gammaherpesvirinae</taxon>
        <taxon>Rhadinovirus</taxon>
        <taxon>Rhadinovirus macacinegamma12</taxon>
    </lineage>
</organism>
<dbReference type="KEGG" id="vg:65099561"/>
<dbReference type="InterPro" id="IPR008002">
    <property type="entry name" value="Herpes_Orf30"/>
</dbReference>